<proteinExistence type="predicted"/>
<protein>
    <submittedName>
        <fullName evidence="1">Uncharacterized protein</fullName>
    </submittedName>
</protein>
<reference evidence="1" key="1">
    <citation type="submission" date="2018-02" db="EMBL/GenBank/DDBJ databases">
        <title>The genomes of Aspergillus section Nigri reveals drivers in fungal speciation.</title>
        <authorList>
            <consortium name="DOE Joint Genome Institute"/>
            <person name="Vesth T.C."/>
            <person name="Nybo J."/>
            <person name="Theobald S."/>
            <person name="Brandl J."/>
            <person name="Frisvad J.C."/>
            <person name="Nielsen K.F."/>
            <person name="Lyhne E.K."/>
            <person name="Kogle M.E."/>
            <person name="Kuo A."/>
            <person name="Riley R."/>
            <person name="Clum A."/>
            <person name="Nolan M."/>
            <person name="Lipzen A."/>
            <person name="Salamov A."/>
            <person name="Henrissat B."/>
            <person name="Wiebenga A."/>
            <person name="De vries R.P."/>
            <person name="Grigoriev I.V."/>
            <person name="Mortensen U.H."/>
            <person name="Andersen M.R."/>
            <person name="Baker S.E."/>
        </authorList>
    </citation>
    <scope>NUCLEOTIDE SEQUENCE</scope>
    <source>
        <strain evidence="1">CBS 621.78</strain>
    </source>
</reference>
<dbReference type="Proteomes" id="UP000249057">
    <property type="component" value="Unassembled WGS sequence"/>
</dbReference>
<keyword evidence="2" id="KW-1185">Reference proteome</keyword>
<name>A0ACD1GJ81_9EURO</name>
<sequence length="174" mass="19622">MPLPLPGSAPSVNPSQSTFPHLWVEPCSRRQWLVRFGSRAFCLFFFFFFFFNKSSRFSVAKTKEENMNIHKTTGIGKNSLTLIGGRGACLYSTWSSGGFTLWVIGSAVKLHDLFYNNNEVRISWMHVQYTILQFISLKTTTPLHHCTAPQETESMTDRFPPPMGQGDCASQPCG</sequence>
<evidence type="ECO:0000313" key="2">
    <source>
        <dbReference type="Proteomes" id="UP000249057"/>
    </source>
</evidence>
<accession>A0ACD1GJ81</accession>
<gene>
    <name evidence="1" type="ORF">BO95DRAFT_11120</name>
</gene>
<organism evidence="1 2">
    <name type="scientific">Aspergillus brunneoviolaceus CBS 621.78</name>
    <dbReference type="NCBI Taxonomy" id="1450534"/>
    <lineage>
        <taxon>Eukaryota</taxon>
        <taxon>Fungi</taxon>
        <taxon>Dikarya</taxon>
        <taxon>Ascomycota</taxon>
        <taxon>Pezizomycotina</taxon>
        <taxon>Eurotiomycetes</taxon>
        <taxon>Eurotiomycetidae</taxon>
        <taxon>Eurotiales</taxon>
        <taxon>Aspergillaceae</taxon>
        <taxon>Aspergillus</taxon>
        <taxon>Aspergillus subgen. Circumdati</taxon>
    </lineage>
</organism>
<dbReference type="EMBL" id="KZ825319">
    <property type="protein sequence ID" value="RAH49203.1"/>
    <property type="molecule type" value="Genomic_DNA"/>
</dbReference>
<evidence type="ECO:0000313" key="1">
    <source>
        <dbReference type="EMBL" id="RAH49203.1"/>
    </source>
</evidence>